<dbReference type="Proteomes" id="UP000887568">
    <property type="component" value="Unplaced"/>
</dbReference>
<dbReference type="OrthoDB" id="10251242at2759"/>
<dbReference type="GO" id="GO:0042417">
    <property type="term" value="P:dopamine metabolic process"/>
    <property type="evidence" value="ECO:0007669"/>
    <property type="project" value="TreeGrafter"/>
</dbReference>
<sequence length="299" mass="34338">MTKHTYVCARTVLETPSSFEDNMTMNQFCLAILKCYNAWTDAPPNVFFFASQKIMSFRAYVSVKVVYTAITQVAFPRFWRNWWYWNTTEDRLLTYVKKTATEGEPASVLAAVEKYNRDYEWTIMLEPDKTKKLEEVVKEASPEVCLEMGCYIGCSALAIGAQLPPGGRLITTEIDPRIADIARQLISFAGLDQVITVCTVKAEDLIQALRSDYSVDKLDFVFLDHFKQLYHPDLKRLEANHLLRKGTVVMADNTVMPGAPDFLEYVETSDKYKTERFEFTMPVFNELDAMTVSVYTKDY</sequence>
<dbReference type="CDD" id="cd02440">
    <property type="entry name" value="AdoMet_MTases"/>
    <property type="match status" value="1"/>
</dbReference>
<keyword evidence="9" id="KW-1185">Reference proteome</keyword>
<dbReference type="InterPro" id="IPR002935">
    <property type="entry name" value="SAM_O-MeTrfase"/>
</dbReference>
<keyword evidence="2" id="KW-0489">Methyltransferase</keyword>
<dbReference type="PROSITE" id="PS51682">
    <property type="entry name" value="SAM_OMT_I"/>
    <property type="match status" value="1"/>
</dbReference>
<evidence type="ECO:0000256" key="4">
    <source>
        <dbReference type="ARBA" id="ARBA00022691"/>
    </source>
</evidence>
<dbReference type="Pfam" id="PF01596">
    <property type="entry name" value="Methyltransf_3"/>
    <property type="match status" value="1"/>
</dbReference>
<dbReference type="GO" id="GO:0042424">
    <property type="term" value="P:catecholamine catabolic process"/>
    <property type="evidence" value="ECO:0007669"/>
    <property type="project" value="TreeGrafter"/>
</dbReference>
<organism evidence="8 9">
    <name type="scientific">Patiria miniata</name>
    <name type="common">Bat star</name>
    <name type="synonym">Asterina miniata</name>
    <dbReference type="NCBI Taxonomy" id="46514"/>
    <lineage>
        <taxon>Eukaryota</taxon>
        <taxon>Metazoa</taxon>
        <taxon>Echinodermata</taxon>
        <taxon>Eleutherozoa</taxon>
        <taxon>Asterozoa</taxon>
        <taxon>Asteroidea</taxon>
        <taxon>Valvatacea</taxon>
        <taxon>Valvatida</taxon>
        <taxon>Asterinidae</taxon>
        <taxon>Patiria</taxon>
    </lineage>
</organism>
<reference evidence="8" key="1">
    <citation type="submission" date="2022-11" db="UniProtKB">
        <authorList>
            <consortium name="EnsemblMetazoa"/>
        </authorList>
    </citation>
    <scope>IDENTIFICATION</scope>
</reference>
<dbReference type="GeneID" id="119720740"/>
<dbReference type="PANTHER" id="PTHR43836:SF2">
    <property type="entry name" value="CATECHOL O-METHYLTRANSFERASE 1-RELATED"/>
    <property type="match status" value="1"/>
</dbReference>
<proteinExistence type="inferred from homology"/>
<evidence type="ECO:0000313" key="9">
    <source>
        <dbReference type="Proteomes" id="UP000887568"/>
    </source>
</evidence>
<accession>A0A913Z3X3</accession>
<dbReference type="InterPro" id="IPR029063">
    <property type="entry name" value="SAM-dependent_MTases_sf"/>
</dbReference>
<comment type="similarity">
    <text evidence="7">Belongs to the class I-like SAM-binding methyltransferase superfamily. Cation-dependent O-methyltransferase family.</text>
</comment>
<dbReference type="EnsemblMetazoa" id="XM_038190605.1">
    <property type="protein sequence ID" value="XP_038046533.1"/>
    <property type="gene ID" value="LOC119720740"/>
</dbReference>
<dbReference type="Gene3D" id="3.40.50.150">
    <property type="entry name" value="Vaccinia Virus protein VP39"/>
    <property type="match status" value="1"/>
</dbReference>
<evidence type="ECO:0000256" key="7">
    <source>
        <dbReference type="ARBA" id="ARBA00023453"/>
    </source>
</evidence>
<dbReference type="RefSeq" id="XP_038046533.1">
    <property type="nucleotide sequence ID" value="XM_038190605.1"/>
</dbReference>
<keyword evidence="5" id="KW-0531">Neurotransmitter degradation</keyword>
<evidence type="ECO:0000256" key="1">
    <source>
        <dbReference type="ARBA" id="ARBA00012880"/>
    </source>
</evidence>
<name>A0A913Z3X3_PATMI</name>
<evidence type="ECO:0000256" key="3">
    <source>
        <dbReference type="ARBA" id="ARBA00022679"/>
    </source>
</evidence>
<dbReference type="GO" id="GO:0032502">
    <property type="term" value="P:developmental process"/>
    <property type="evidence" value="ECO:0007669"/>
    <property type="project" value="TreeGrafter"/>
</dbReference>
<evidence type="ECO:0000256" key="6">
    <source>
        <dbReference type="ARBA" id="ARBA00022939"/>
    </source>
</evidence>
<dbReference type="FunFam" id="3.40.50.150:FF:000054">
    <property type="entry name" value="Catechol O-methyltransferase"/>
    <property type="match status" value="1"/>
</dbReference>
<dbReference type="AlphaFoldDB" id="A0A913Z3X3"/>
<dbReference type="GO" id="GO:0016206">
    <property type="term" value="F:catechol O-methyltransferase activity"/>
    <property type="evidence" value="ECO:0007669"/>
    <property type="project" value="UniProtKB-EC"/>
</dbReference>
<dbReference type="PANTHER" id="PTHR43836">
    <property type="entry name" value="CATECHOL O-METHYLTRANSFERASE 1-RELATED"/>
    <property type="match status" value="1"/>
</dbReference>
<keyword evidence="6" id="KW-0128">Catecholamine metabolism</keyword>
<keyword evidence="3" id="KW-0808">Transferase</keyword>
<dbReference type="GO" id="GO:0032259">
    <property type="term" value="P:methylation"/>
    <property type="evidence" value="ECO:0007669"/>
    <property type="project" value="UniProtKB-KW"/>
</dbReference>
<evidence type="ECO:0000256" key="5">
    <source>
        <dbReference type="ARBA" id="ARBA00022867"/>
    </source>
</evidence>
<keyword evidence="4" id="KW-0949">S-adenosyl-L-methionine</keyword>
<dbReference type="SUPFAM" id="SSF53335">
    <property type="entry name" value="S-adenosyl-L-methionine-dependent methyltransferases"/>
    <property type="match status" value="1"/>
</dbReference>
<evidence type="ECO:0000313" key="8">
    <source>
        <dbReference type="EnsemblMetazoa" id="XP_038046533.1"/>
    </source>
</evidence>
<dbReference type="EC" id="2.1.1.6" evidence="1"/>
<evidence type="ECO:0000256" key="2">
    <source>
        <dbReference type="ARBA" id="ARBA00022603"/>
    </source>
</evidence>
<protein>
    <recommendedName>
        <fullName evidence="1">catechol O-methyltransferase</fullName>
        <ecNumber evidence="1">2.1.1.6</ecNumber>
    </recommendedName>
</protein>